<keyword evidence="2" id="KW-1185">Reference proteome</keyword>
<sequence>MPPLKLHAHMRESLGIDDIYGVAHILDQGENISEPQSVVHATLQLHYNHGNGARENQVYQEHNHSRIEHTKGHVYIQEHIQ</sequence>
<proteinExistence type="predicted"/>
<dbReference type="AlphaFoldDB" id="A0A9N9M1I2"/>
<evidence type="ECO:0000313" key="1">
    <source>
        <dbReference type="EMBL" id="CAG8982481.1"/>
    </source>
</evidence>
<protein>
    <submittedName>
        <fullName evidence="1">Uncharacterized protein</fullName>
    </submittedName>
</protein>
<organism evidence="1 2">
    <name type="scientific">Hymenoscyphus albidus</name>
    <dbReference type="NCBI Taxonomy" id="595503"/>
    <lineage>
        <taxon>Eukaryota</taxon>
        <taxon>Fungi</taxon>
        <taxon>Dikarya</taxon>
        <taxon>Ascomycota</taxon>
        <taxon>Pezizomycotina</taxon>
        <taxon>Leotiomycetes</taxon>
        <taxon>Helotiales</taxon>
        <taxon>Helotiaceae</taxon>
        <taxon>Hymenoscyphus</taxon>
    </lineage>
</organism>
<accession>A0A9N9M1I2</accession>
<evidence type="ECO:0000313" key="2">
    <source>
        <dbReference type="Proteomes" id="UP000701801"/>
    </source>
</evidence>
<reference evidence="1" key="1">
    <citation type="submission" date="2021-07" db="EMBL/GenBank/DDBJ databases">
        <authorList>
            <person name="Durling M."/>
        </authorList>
    </citation>
    <scope>NUCLEOTIDE SEQUENCE</scope>
</reference>
<gene>
    <name evidence="1" type="ORF">HYALB_00002260</name>
</gene>
<dbReference type="Proteomes" id="UP000701801">
    <property type="component" value="Unassembled WGS sequence"/>
</dbReference>
<dbReference type="EMBL" id="CAJVRM010000640">
    <property type="protein sequence ID" value="CAG8982481.1"/>
    <property type="molecule type" value="Genomic_DNA"/>
</dbReference>
<name>A0A9N9M1I2_9HELO</name>
<comment type="caution">
    <text evidence="1">The sequence shown here is derived from an EMBL/GenBank/DDBJ whole genome shotgun (WGS) entry which is preliminary data.</text>
</comment>